<evidence type="ECO:0000256" key="3">
    <source>
        <dbReference type="ARBA" id="ARBA00022692"/>
    </source>
</evidence>
<feature type="transmembrane region" description="Helical" evidence="6">
    <location>
        <begin position="299"/>
        <end position="321"/>
    </location>
</feature>
<proteinExistence type="predicted"/>
<keyword evidence="8" id="KW-1185">Reference proteome</keyword>
<dbReference type="Pfam" id="PF01943">
    <property type="entry name" value="Polysacc_synt"/>
    <property type="match status" value="1"/>
</dbReference>
<feature type="transmembrane region" description="Helical" evidence="6">
    <location>
        <begin position="123"/>
        <end position="143"/>
    </location>
</feature>
<keyword evidence="2" id="KW-1003">Cell membrane</keyword>
<dbReference type="GO" id="GO:0005886">
    <property type="term" value="C:plasma membrane"/>
    <property type="evidence" value="ECO:0007669"/>
    <property type="project" value="UniProtKB-SubCell"/>
</dbReference>
<keyword evidence="5 6" id="KW-0472">Membrane</keyword>
<feature type="transmembrane region" description="Helical" evidence="6">
    <location>
        <begin position="368"/>
        <end position="393"/>
    </location>
</feature>
<feature type="transmembrane region" description="Helical" evidence="6">
    <location>
        <begin position="423"/>
        <end position="443"/>
    </location>
</feature>
<sequence>MSNQEKKESFIQGTLILAGAALIARVLGLFQRVPLEHILGVTGNAAYGQANAAYFMLLTLATAGIPSTLSKMVSERHALNRPEEARRVYQAALIFAVVAGVIMFALLYVLAPYYAARAQVPQSAIAIRALAPALLLFPLIAMIRGYLQGRNIMIAGGVSQVIEQIVRVATGIGLAFLFYYWGYSEEKVAAGATFGAVLGGVAALIVMITYSTRVRRKDRITARKPGSTPTEKSRISYGKIYSDIFKLSIPIVLTALAVPAVNFIDGSLVKPLLSGQVGSLEAENILGILTNRAQMIAGIPPILAIALSQSLVPIISAAYAKGDSEHLTRQVTLAMRVSILTGAPIILALGAAAYSVNGLLFSTREGSAIVGLLTVMTIFQITMMTSNSILLGISKANRSMVHVAIGIGVKLAANYILAPVWGIYGIITATGLGFLVITVLNVLTMKRIVPFSILGSRWVGFLASCAALGAGGYALNTASNNMLLPLLPDRLAFLITCGIVGLVVVVFYFVLLIALRVVKRDELSSYPAPLRKVFGPLMRLQGRPRSKASE</sequence>
<feature type="transmembrane region" description="Helical" evidence="6">
    <location>
        <begin position="164"/>
        <end position="182"/>
    </location>
</feature>
<keyword evidence="3 6" id="KW-0812">Transmembrane</keyword>
<comment type="caution">
    <text evidence="7">The sequence shown here is derived from an EMBL/GenBank/DDBJ whole genome shotgun (WGS) entry which is preliminary data.</text>
</comment>
<feature type="transmembrane region" description="Helical" evidence="6">
    <location>
        <begin position="52"/>
        <end position="70"/>
    </location>
</feature>
<dbReference type="InterPro" id="IPR050833">
    <property type="entry name" value="Poly_Biosynth_Transport"/>
</dbReference>
<evidence type="ECO:0000256" key="2">
    <source>
        <dbReference type="ARBA" id="ARBA00022475"/>
    </source>
</evidence>
<comment type="subcellular location">
    <subcellularLocation>
        <location evidence="1">Cell membrane</location>
        <topology evidence="1">Multi-pass membrane protein</topology>
    </subcellularLocation>
</comment>
<accession>A0A919Y544</accession>
<feature type="transmembrane region" description="Helical" evidence="6">
    <location>
        <begin position="491"/>
        <end position="515"/>
    </location>
</feature>
<evidence type="ECO:0000313" key="7">
    <source>
        <dbReference type="EMBL" id="GIO43433.1"/>
    </source>
</evidence>
<dbReference type="Proteomes" id="UP000678895">
    <property type="component" value="Unassembled WGS sequence"/>
</dbReference>
<dbReference type="CDD" id="cd13124">
    <property type="entry name" value="MATE_SpoVB_like"/>
    <property type="match status" value="1"/>
</dbReference>
<feature type="transmembrane region" description="Helical" evidence="6">
    <location>
        <begin position="188"/>
        <end position="210"/>
    </location>
</feature>
<evidence type="ECO:0000313" key="8">
    <source>
        <dbReference type="Proteomes" id="UP000678895"/>
    </source>
</evidence>
<dbReference type="InterPro" id="IPR024923">
    <property type="entry name" value="PG_synth_SpoVB"/>
</dbReference>
<organism evidence="7 8">
    <name type="scientific">Paenibacillus apis</name>
    <dbReference type="NCBI Taxonomy" id="1792174"/>
    <lineage>
        <taxon>Bacteria</taxon>
        <taxon>Bacillati</taxon>
        <taxon>Bacillota</taxon>
        <taxon>Bacilli</taxon>
        <taxon>Bacillales</taxon>
        <taxon>Paenibacillaceae</taxon>
        <taxon>Paenibacillus</taxon>
    </lineage>
</organism>
<dbReference type="PANTHER" id="PTHR30250">
    <property type="entry name" value="PST FAMILY PREDICTED COLANIC ACID TRANSPORTER"/>
    <property type="match status" value="1"/>
</dbReference>
<evidence type="ECO:0000256" key="5">
    <source>
        <dbReference type="ARBA" id="ARBA00023136"/>
    </source>
</evidence>
<gene>
    <name evidence="7" type="primary">spoVB_1</name>
    <name evidence="7" type="ORF">J41TS4_31910</name>
</gene>
<feature type="transmembrane region" description="Helical" evidence="6">
    <location>
        <begin position="333"/>
        <end position="356"/>
    </location>
</feature>
<dbReference type="PIRSF" id="PIRSF038958">
    <property type="entry name" value="PG_synth_SpoVB"/>
    <property type="match status" value="1"/>
</dbReference>
<dbReference type="InterPro" id="IPR002797">
    <property type="entry name" value="Polysacc_synth"/>
</dbReference>
<protein>
    <submittedName>
        <fullName evidence="7">Stage V sporulation protein B</fullName>
    </submittedName>
</protein>
<evidence type="ECO:0000256" key="6">
    <source>
        <dbReference type="SAM" id="Phobius"/>
    </source>
</evidence>
<dbReference type="AlphaFoldDB" id="A0A919Y544"/>
<evidence type="ECO:0000256" key="4">
    <source>
        <dbReference type="ARBA" id="ARBA00022989"/>
    </source>
</evidence>
<feature type="transmembrane region" description="Helical" evidence="6">
    <location>
        <begin position="91"/>
        <end position="111"/>
    </location>
</feature>
<dbReference type="PANTHER" id="PTHR30250:SF21">
    <property type="entry name" value="LIPID II FLIPPASE MURJ"/>
    <property type="match status" value="1"/>
</dbReference>
<keyword evidence="4 6" id="KW-1133">Transmembrane helix</keyword>
<dbReference type="RefSeq" id="WP_301628571.1">
    <property type="nucleotide sequence ID" value="NZ_BORS01000011.1"/>
</dbReference>
<evidence type="ECO:0000256" key="1">
    <source>
        <dbReference type="ARBA" id="ARBA00004651"/>
    </source>
</evidence>
<dbReference type="EMBL" id="BORS01000011">
    <property type="protein sequence ID" value="GIO43433.1"/>
    <property type="molecule type" value="Genomic_DNA"/>
</dbReference>
<name>A0A919Y544_9BACL</name>
<reference evidence="7" key="1">
    <citation type="submission" date="2021-03" db="EMBL/GenBank/DDBJ databases">
        <title>Antimicrobial resistance genes in bacteria isolated from Japanese honey, and their potential for conferring macrolide and lincosamide resistance in the American foulbrood pathogen Paenibacillus larvae.</title>
        <authorList>
            <person name="Okamoto M."/>
            <person name="Kumagai M."/>
            <person name="Kanamori H."/>
            <person name="Takamatsu D."/>
        </authorList>
    </citation>
    <scope>NUCLEOTIDE SEQUENCE</scope>
    <source>
        <strain evidence="7">J41TS4</strain>
    </source>
</reference>
<feature type="transmembrane region" description="Helical" evidence="6">
    <location>
        <begin position="455"/>
        <end position="475"/>
    </location>
</feature>